<feature type="transmembrane region" description="Helical" evidence="8">
    <location>
        <begin position="52"/>
        <end position="70"/>
    </location>
</feature>
<keyword evidence="8" id="KW-0812">Transmembrane</keyword>
<dbReference type="InterPro" id="IPR050245">
    <property type="entry name" value="PrsA_foldase"/>
</dbReference>
<evidence type="ECO:0000256" key="2">
    <source>
        <dbReference type="ARBA" id="ARBA00013194"/>
    </source>
</evidence>
<keyword evidence="8" id="KW-1133">Transmembrane helix</keyword>
<evidence type="ECO:0000256" key="4">
    <source>
        <dbReference type="ARBA" id="ARBA00023110"/>
    </source>
</evidence>
<dbReference type="GO" id="GO:0003755">
    <property type="term" value="F:peptidyl-prolyl cis-trans isomerase activity"/>
    <property type="evidence" value="ECO:0007669"/>
    <property type="project" value="UniProtKB-EC"/>
</dbReference>
<dbReference type="InterPro" id="IPR023058">
    <property type="entry name" value="PPIase_PpiC_CS"/>
</dbReference>
<evidence type="ECO:0000313" key="10">
    <source>
        <dbReference type="EMBL" id="MBU5336649.1"/>
    </source>
</evidence>
<dbReference type="RefSeq" id="WP_216570137.1">
    <property type="nucleotide sequence ID" value="NZ_JAHLOQ010000025.1"/>
</dbReference>
<name>A0ABS6DXZ4_9FIRM</name>
<evidence type="ECO:0000256" key="1">
    <source>
        <dbReference type="ARBA" id="ARBA00000971"/>
    </source>
</evidence>
<dbReference type="PANTHER" id="PTHR47245:SF1">
    <property type="entry name" value="FOLDASE PROTEIN PRSA"/>
    <property type="match status" value="1"/>
</dbReference>
<organism evidence="10 11">
    <name type="scientific">Intestinibacter bartlettii</name>
    <dbReference type="NCBI Taxonomy" id="261299"/>
    <lineage>
        <taxon>Bacteria</taxon>
        <taxon>Bacillati</taxon>
        <taxon>Bacillota</taxon>
        <taxon>Clostridia</taxon>
        <taxon>Peptostreptococcales</taxon>
        <taxon>Peptostreptococcaceae</taxon>
        <taxon>Intestinibacter</taxon>
    </lineage>
</organism>
<dbReference type="Proteomes" id="UP001196301">
    <property type="component" value="Unassembled WGS sequence"/>
</dbReference>
<evidence type="ECO:0000256" key="6">
    <source>
        <dbReference type="PROSITE-ProRule" id="PRU00278"/>
    </source>
</evidence>
<accession>A0ABS6DXZ4</accession>
<evidence type="ECO:0000256" key="7">
    <source>
        <dbReference type="SAM" id="MobiDB-lite"/>
    </source>
</evidence>
<keyword evidence="5 6" id="KW-0413">Isomerase</keyword>
<gene>
    <name evidence="10" type="ORF">KQI20_09380</name>
</gene>
<keyword evidence="11" id="KW-1185">Reference proteome</keyword>
<proteinExistence type="predicted"/>
<evidence type="ECO:0000256" key="5">
    <source>
        <dbReference type="ARBA" id="ARBA00023235"/>
    </source>
</evidence>
<evidence type="ECO:0000256" key="8">
    <source>
        <dbReference type="SAM" id="Phobius"/>
    </source>
</evidence>
<comment type="catalytic activity">
    <reaction evidence="1">
        <text>[protein]-peptidylproline (omega=180) = [protein]-peptidylproline (omega=0)</text>
        <dbReference type="Rhea" id="RHEA:16237"/>
        <dbReference type="Rhea" id="RHEA-COMP:10747"/>
        <dbReference type="Rhea" id="RHEA-COMP:10748"/>
        <dbReference type="ChEBI" id="CHEBI:83833"/>
        <dbReference type="ChEBI" id="CHEBI:83834"/>
        <dbReference type="EC" id="5.2.1.8"/>
    </reaction>
</comment>
<keyword evidence="3" id="KW-0732">Signal</keyword>
<feature type="compositionally biased region" description="Basic and acidic residues" evidence="7">
    <location>
        <begin position="8"/>
        <end position="21"/>
    </location>
</feature>
<dbReference type="PROSITE" id="PS01096">
    <property type="entry name" value="PPIC_PPIASE_1"/>
    <property type="match status" value="1"/>
</dbReference>
<feature type="domain" description="PpiC" evidence="9">
    <location>
        <begin position="225"/>
        <end position="331"/>
    </location>
</feature>
<sequence>MFKKNKNKKSEDNPKEIKDTSKVNTEQENSNHNNVVIMTEDEKKERKIMKKVALVCALVAVVGGAFYGGISYGRLLPASYRHYSNSEVYATIDDTKITGKDLKSVMEPIFYSNGLQKLTDSQISTYESTMLEYLVNIEVLYKEAKENNVEITDDQIQENYDKTINSINSQYNLTEDEYFEKFNLTEEKLKERIKKELMGAKYLEEYSDVSEEEAKKYYEKNKDDFEQIRASHILISNYDSDNKEVSDEKKEENKETAEAVLKMALDGDDFATLAKEYSDDSSASSGGDLGYFTADDMVSEFSKAAFSLKVDEIYPKVVETTSGYHIIKKTGEKAQDFDDIKDDLIQTLKSTKQTSLMQELYSKYNVQLKK</sequence>
<keyword evidence="4 6" id="KW-0697">Rotamase</keyword>
<dbReference type="EMBL" id="JAHLOQ010000025">
    <property type="protein sequence ID" value="MBU5336649.1"/>
    <property type="molecule type" value="Genomic_DNA"/>
</dbReference>
<evidence type="ECO:0000256" key="3">
    <source>
        <dbReference type="ARBA" id="ARBA00022729"/>
    </source>
</evidence>
<feature type="region of interest" description="Disordered" evidence="7">
    <location>
        <begin position="1"/>
        <end position="34"/>
    </location>
</feature>
<dbReference type="InterPro" id="IPR000297">
    <property type="entry name" value="PPIase_PpiC"/>
</dbReference>
<dbReference type="EC" id="5.2.1.8" evidence="2"/>
<dbReference type="PANTHER" id="PTHR47245">
    <property type="entry name" value="PEPTIDYLPROLYL ISOMERASE"/>
    <property type="match status" value="1"/>
</dbReference>
<protein>
    <recommendedName>
        <fullName evidence="2">peptidylprolyl isomerase</fullName>
        <ecNumber evidence="2">5.2.1.8</ecNumber>
    </recommendedName>
</protein>
<dbReference type="Pfam" id="PF13624">
    <property type="entry name" value="SurA_N_3"/>
    <property type="match status" value="1"/>
</dbReference>
<keyword evidence="8" id="KW-0472">Membrane</keyword>
<feature type="compositionally biased region" description="Polar residues" evidence="7">
    <location>
        <begin position="22"/>
        <end position="34"/>
    </location>
</feature>
<dbReference type="PROSITE" id="PS50198">
    <property type="entry name" value="PPIC_PPIASE_2"/>
    <property type="match status" value="1"/>
</dbReference>
<comment type="caution">
    <text evidence="10">The sequence shown here is derived from an EMBL/GenBank/DDBJ whole genome shotgun (WGS) entry which is preliminary data.</text>
</comment>
<evidence type="ECO:0000259" key="9">
    <source>
        <dbReference type="PROSITE" id="PS50198"/>
    </source>
</evidence>
<dbReference type="Pfam" id="PF13616">
    <property type="entry name" value="Rotamase_3"/>
    <property type="match status" value="1"/>
</dbReference>
<evidence type="ECO:0000313" key="11">
    <source>
        <dbReference type="Proteomes" id="UP001196301"/>
    </source>
</evidence>
<reference evidence="10 11" key="1">
    <citation type="submission" date="2021-06" db="EMBL/GenBank/DDBJ databases">
        <authorList>
            <person name="Sun Q."/>
            <person name="Li D."/>
        </authorList>
    </citation>
    <scope>NUCLEOTIDE SEQUENCE [LARGE SCALE GENOMIC DNA]</scope>
    <source>
        <strain evidence="10 11">N19</strain>
    </source>
</reference>